<organism evidence="1 2">
    <name type="scientific">Neophaeococcomyces mojaviensis</name>
    <dbReference type="NCBI Taxonomy" id="3383035"/>
    <lineage>
        <taxon>Eukaryota</taxon>
        <taxon>Fungi</taxon>
        <taxon>Dikarya</taxon>
        <taxon>Ascomycota</taxon>
        <taxon>Pezizomycotina</taxon>
        <taxon>Eurotiomycetes</taxon>
        <taxon>Chaetothyriomycetidae</taxon>
        <taxon>Chaetothyriales</taxon>
        <taxon>Chaetothyriales incertae sedis</taxon>
        <taxon>Neophaeococcomyces</taxon>
    </lineage>
</organism>
<proteinExistence type="predicted"/>
<name>A0ACC2ZX26_9EURO</name>
<evidence type="ECO:0000313" key="1">
    <source>
        <dbReference type="EMBL" id="KAJ9652177.1"/>
    </source>
</evidence>
<keyword evidence="2" id="KW-1185">Reference proteome</keyword>
<gene>
    <name evidence="1" type="ORF">H2198_008563</name>
</gene>
<protein>
    <submittedName>
        <fullName evidence="1">Uncharacterized protein</fullName>
    </submittedName>
</protein>
<evidence type="ECO:0000313" key="2">
    <source>
        <dbReference type="Proteomes" id="UP001172386"/>
    </source>
</evidence>
<dbReference type="EMBL" id="JAPDRQ010000212">
    <property type="protein sequence ID" value="KAJ9652177.1"/>
    <property type="molecule type" value="Genomic_DNA"/>
</dbReference>
<accession>A0ACC2ZX26</accession>
<dbReference type="Proteomes" id="UP001172386">
    <property type="component" value="Unassembled WGS sequence"/>
</dbReference>
<sequence length="567" mass="64275">MGSAEPERILKRDLWQYGRRLRTDGPYADNLDIDVLIVGAGFGGTYLLYEMRKAGYKTVVYDAGTSFGGTWRWNVYPGARVDSEVPIYELSIPEVYESWHWTTNYPDYHELQRYFDHADKVLDLSKDCAFSTVVTDAQFDTDGGKWNVTTADGRHAKARFMIVAAGFAAKRYIPDFPNLDKFEGVLHHSSFWPNEGVDYRGKKVAIIGTGASGVQMIQEMGPVVEKLTVFQRTPNLAIPMGKKDLTKEEQDRLKPYYKQVHKLREHCFAGFDYDFCERNTFEDTPEEQQALYEELWRRAGFALWLGGYKDYLFDAKANRLVYDFWAKKQRARIHNPQKRDLLCPLEPPHPFGVKRPCLEQTYYEVLDRDNVEVVDISEKNGTEIQEFTEKGIKMKDGREFECDIVALATGFDITTGGMTSMGLKSINGTTLQDEWKAAANTYLGTTISGYPNMFHLYGPHGPTLLSNGPSSVEVQGRWIRDAINQINRQGLKYINPTEEATKEWKKRINALSDATLLPTTRSTYMGGSIPGKAREQVNYAGGLPAYNNEIRAALAGWKGFQTATVSA</sequence>
<reference evidence="1" key="1">
    <citation type="submission" date="2022-10" db="EMBL/GenBank/DDBJ databases">
        <title>Culturing micro-colonial fungi from biological soil crusts in the Mojave desert and describing Neophaeococcomyces mojavensis, and introducing the new genera and species Taxawa tesnikishii.</title>
        <authorList>
            <person name="Kurbessoian T."/>
            <person name="Stajich J.E."/>
        </authorList>
    </citation>
    <scope>NUCLEOTIDE SEQUENCE</scope>
    <source>
        <strain evidence="1">JES_112</strain>
    </source>
</reference>
<comment type="caution">
    <text evidence="1">The sequence shown here is derived from an EMBL/GenBank/DDBJ whole genome shotgun (WGS) entry which is preliminary data.</text>
</comment>